<evidence type="ECO:0000256" key="2">
    <source>
        <dbReference type="ARBA" id="ARBA00022552"/>
    </source>
</evidence>
<protein>
    <submittedName>
        <fullName evidence="6">Methyltransferase GidB (Glucose inhibited division protein B)</fullName>
    </submittedName>
</protein>
<dbReference type="GO" id="GO:0005829">
    <property type="term" value="C:cytosol"/>
    <property type="evidence" value="ECO:0007669"/>
    <property type="project" value="TreeGrafter"/>
</dbReference>
<evidence type="ECO:0000256" key="3">
    <source>
        <dbReference type="ARBA" id="ARBA00022603"/>
    </source>
</evidence>
<dbReference type="FunFam" id="3.40.50.150:FF:000041">
    <property type="entry name" value="Ribosomal RNA small subunit methyltransferase G"/>
    <property type="match status" value="1"/>
</dbReference>
<evidence type="ECO:0000313" key="7">
    <source>
        <dbReference type="Proteomes" id="UP000030680"/>
    </source>
</evidence>
<dbReference type="HAMAP" id="MF_00074">
    <property type="entry name" value="16SrRNA_methyltr_G"/>
    <property type="match status" value="1"/>
</dbReference>
<dbReference type="OMA" id="PIRTCYN"/>
<dbReference type="Proteomes" id="UP000030680">
    <property type="component" value="Unassembled WGS sequence"/>
</dbReference>
<evidence type="ECO:0000313" key="6">
    <source>
        <dbReference type="EMBL" id="EME25940.1"/>
    </source>
</evidence>
<dbReference type="PANTHER" id="PTHR31760:SF0">
    <property type="entry name" value="S-ADENOSYL-L-METHIONINE-DEPENDENT METHYLTRANSFERASES SUPERFAMILY PROTEIN"/>
    <property type="match status" value="1"/>
</dbReference>
<gene>
    <name evidence="6" type="ORF">Gasu_64020</name>
</gene>
<organism evidence="6 7">
    <name type="scientific">Galdieria sulphuraria</name>
    <name type="common">Red alga</name>
    <dbReference type="NCBI Taxonomy" id="130081"/>
    <lineage>
        <taxon>Eukaryota</taxon>
        <taxon>Rhodophyta</taxon>
        <taxon>Bangiophyceae</taxon>
        <taxon>Galdieriales</taxon>
        <taxon>Galdieriaceae</taxon>
        <taxon>Galdieria</taxon>
    </lineage>
</organism>
<reference evidence="7" key="1">
    <citation type="journal article" date="2013" name="Science">
        <title>Gene transfer from bacteria and archaea facilitated evolution of an extremophilic eukaryote.</title>
        <authorList>
            <person name="Schonknecht G."/>
            <person name="Chen W.H."/>
            <person name="Ternes C.M."/>
            <person name="Barbier G.G."/>
            <person name="Shrestha R.P."/>
            <person name="Stanke M."/>
            <person name="Brautigam A."/>
            <person name="Baker B.J."/>
            <person name="Banfield J.F."/>
            <person name="Garavito R.M."/>
            <person name="Carr K."/>
            <person name="Wilkerson C."/>
            <person name="Rensing S.A."/>
            <person name="Gagneul D."/>
            <person name="Dickenson N.E."/>
            <person name="Oesterhelt C."/>
            <person name="Lercher M.J."/>
            <person name="Weber A.P."/>
        </authorList>
    </citation>
    <scope>NUCLEOTIDE SEQUENCE [LARGE SCALE GENOMIC DNA]</scope>
    <source>
        <strain evidence="7">074W</strain>
    </source>
</reference>
<dbReference type="NCBIfam" id="TIGR00138">
    <property type="entry name" value="rsmG_gidB"/>
    <property type="match status" value="1"/>
</dbReference>
<name>M2WQ89_GALSU</name>
<evidence type="ECO:0000256" key="5">
    <source>
        <dbReference type="ARBA" id="ARBA00022691"/>
    </source>
</evidence>
<dbReference type="RefSeq" id="XP_005702460.1">
    <property type="nucleotide sequence ID" value="XM_005702403.1"/>
</dbReference>
<dbReference type="eggNOG" id="ENOG502QR3G">
    <property type="taxonomic scope" value="Eukaryota"/>
</dbReference>
<keyword evidence="3 6" id="KW-0489">Methyltransferase</keyword>
<evidence type="ECO:0000256" key="4">
    <source>
        <dbReference type="ARBA" id="ARBA00022679"/>
    </source>
</evidence>
<dbReference type="InterPro" id="IPR003682">
    <property type="entry name" value="rRNA_ssu_MeTfrase_G"/>
</dbReference>
<dbReference type="SUPFAM" id="SSF53335">
    <property type="entry name" value="S-adenosyl-L-methionine-dependent methyltransferases"/>
    <property type="match status" value="1"/>
</dbReference>
<dbReference type="Gramene" id="EME25940">
    <property type="protein sequence ID" value="EME25940"/>
    <property type="gene ID" value="Gasu_64020"/>
</dbReference>
<dbReference type="KEGG" id="gsl:Gasu_64020"/>
<dbReference type="InterPro" id="IPR029063">
    <property type="entry name" value="SAM-dependent_MTases_sf"/>
</dbReference>
<dbReference type="OrthoDB" id="5669at2759"/>
<dbReference type="Gene3D" id="3.40.50.150">
    <property type="entry name" value="Vaccinia Virus protein VP39"/>
    <property type="match status" value="1"/>
</dbReference>
<sequence>MLCFTTLPVCLWKRLPRLRCKKVALFHLIHASNNGSRKDNTQRLWNECASNLSLTLSQVEKLEHFARLLMEHNQNVNLTAIRDWDQVIVKHCIDSLTLVPLIKKLSSNFPTRLVDVGSGGGIPGIPLAIAVPDCNITLIDKTRKKVEIQQRIIEQLQLHSVRCLWTRVEVAGQQEEMRESFDFVTARAVASLDILVEWTIPFLKEGGYLLAQKSVDAQFSEIKRACNAIDDVGATFHDIHYVEKEPSPVDHRRKAIIVLRKDTNTPKLYPRPPGVAQKRKLG</sequence>
<keyword evidence="2" id="KW-0698">rRNA processing</keyword>
<dbReference type="PANTHER" id="PTHR31760">
    <property type="entry name" value="S-ADENOSYL-L-METHIONINE-DEPENDENT METHYLTRANSFERASES SUPERFAMILY PROTEIN"/>
    <property type="match status" value="1"/>
</dbReference>
<evidence type="ECO:0000256" key="1">
    <source>
        <dbReference type="ARBA" id="ARBA00022490"/>
    </source>
</evidence>
<accession>M2WQ89</accession>
<dbReference type="STRING" id="130081.M2WQ89"/>
<dbReference type="GeneID" id="17084933"/>
<dbReference type="Pfam" id="PF02527">
    <property type="entry name" value="GidB"/>
    <property type="match status" value="1"/>
</dbReference>
<keyword evidence="1" id="KW-0963">Cytoplasm</keyword>
<proteinExistence type="inferred from homology"/>
<dbReference type="GO" id="GO:0070043">
    <property type="term" value="F:rRNA (guanine-N7-)-methyltransferase activity"/>
    <property type="evidence" value="ECO:0007669"/>
    <property type="project" value="TreeGrafter"/>
</dbReference>
<keyword evidence="4 6" id="KW-0808">Transferase</keyword>
<dbReference type="EMBL" id="KB454707">
    <property type="protein sequence ID" value="EME25940.1"/>
    <property type="molecule type" value="Genomic_DNA"/>
</dbReference>
<keyword evidence="5" id="KW-0949">S-adenosyl-L-methionine</keyword>
<dbReference type="AlphaFoldDB" id="M2WQ89"/>
<keyword evidence="7" id="KW-1185">Reference proteome</keyword>